<feature type="binding site" evidence="5 8">
    <location>
        <begin position="165"/>
        <end position="167"/>
    </location>
    <ligand>
        <name>substrate</name>
    </ligand>
</feature>
<feature type="site" description="Lowers pKa of active site Cys" evidence="5 9">
    <location>
        <position position="162"/>
    </location>
</feature>
<dbReference type="NCBIfam" id="TIGR00214">
    <property type="entry name" value="lipB"/>
    <property type="match status" value="1"/>
</dbReference>
<dbReference type="PROSITE" id="PS51733">
    <property type="entry name" value="BPL_LPL_CATALYTIC"/>
    <property type="match status" value="1"/>
</dbReference>
<reference evidence="11 12" key="1">
    <citation type="submission" date="2016-10" db="EMBL/GenBank/DDBJ databases">
        <authorList>
            <person name="de Groot N.N."/>
        </authorList>
    </citation>
    <scope>NUCLEOTIDE SEQUENCE [LARGE SCALE GENOMIC DNA]</scope>
    <source>
        <strain evidence="11 12">DSM 16619</strain>
    </source>
</reference>
<evidence type="ECO:0000256" key="7">
    <source>
        <dbReference type="PIRSR" id="PIRSR016262-1"/>
    </source>
</evidence>
<keyword evidence="12" id="KW-1185">Reference proteome</keyword>
<comment type="miscellaneous">
    <text evidence="5">In the reaction, the free carboxyl group of octanoic acid is attached via an amide linkage to the epsilon-amino group of a specific lysine residue of lipoyl domains of lipoate-dependent enzymes.</text>
</comment>
<evidence type="ECO:0000313" key="12">
    <source>
        <dbReference type="Proteomes" id="UP000198781"/>
    </source>
</evidence>
<keyword evidence="2 5" id="KW-0808">Transferase</keyword>
<evidence type="ECO:0000313" key="11">
    <source>
        <dbReference type="EMBL" id="SDE17171.1"/>
    </source>
</evidence>
<evidence type="ECO:0000256" key="3">
    <source>
        <dbReference type="ARBA" id="ARBA00023315"/>
    </source>
</evidence>
<evidence type="ECO:0000256" key="1">
    <source>
        <dbReference type="ARBA" id="ARBA00004821"/>
    </source>
</evidence>
<comment type="similarity">
    <text evidence="5 6">Belongs to the LipB family.</text>
</comment>
<dbReference type="InterPro" id="IPR000544">
    <property type="entry name" value="Octanoyltransferase"/>
</dbReference>
<dbReference type="GO" id="GO:0033819">
    <property type="term" value="F:lipoyl(octanoyl) transferase activity"/>
    <property type="evidence" value="ECO:0007669"/>
    <property type="project" value="UniProtKB-EC"/>
</dbReference>
<dbReference type="Proteomes" id="UP000198781">
    <property type="component" value="Unassembled WGS sequence"/>
</dbReference>
<name>A0A1G7AQW1_9BURK</name>
<evidence type="ECO:0000256" key="6">
    <source>
        <dbReference type="PIRNR" id="PIRNR016262"/>
    </source>
</evidence>
<evidence type="ECO:0000256" key="4">
    <source>
        <dbReference type="ARBA" id="ARBA00024732"/>
    </source>
</evidence>
<dbReference type="PANTHER" id="PTHR10993">
    <property type="entry name" value="OCTANOYLTRANSFERASE"/>
    <property type="match status" value="1"/>
</dbReference>
<dbReference type="UniPathway" id="UPA00538">
    <property type="reaction ID" value="UER00592"/>
</dbReference>
<comment type="pathway">
    <text evidence="1 5 6">Protein modification; protein lipoylation via endogenous pathway; protein N(6)-(lipoyl)lysine from octanoyl-[acyl-carrier-protein]: step 1/2.</text>
</comment>
<sequence length="232" mass="25094">MEIRHLGLADYVETLQAMQAFTEQRTPDTPDALWICQHTPLYTQGLAGKADHLLAPGDIPIVATNRGGQVTFHGPGQVVAYPLLDLQRAGYFVKEYVHRIEEAVIRTLMHFGVTGHRVAGAPGIYVRLDDPGSHAQLPQRPRKADGPPLAADAAPDFSGLGKIAALGIKVSRHRTYHGVALNVDMDLEPFSRINPCGYAGLKTVDLSTIGVHTTWEEAAGVLSKQLAVRLAP</sequence>
<feature type="active site" description="Acyl-thioester intermediate" evidence="5 7">
    <location>
        <position position="196"/>
    </location>
</feature>
<evidence type="ECO:0000256" key="2">
    <source>
        <dbReference type="ARBA" id="ARBA00022679"/>
    </source>
</evidence>
<comment type="subcellular location">
    <subcellularLocation>
        <location evidence="5">Cytoplasm</location>
    </subcellularLocation>
</comment>
<dbReference type="PIRSF" id="PIRSF016262">
    <property type="entry name" value="LPLase"/>
    <property type="match status" value="1"/>
</dbReference>
<dbReference type="PANTHER" id="PTHR10993:SF7">
    <property type="entry name" value="LIPOYLTRANSFERASE 2, MITOCHONDRIAL-RELATED"/>
    <property type="match status" value="1"/>
</dbReference>
<dbReference type="SUPFAM" id="SSF55681">
    <property type="entry name" value="Class II aaRS and biotin synthetases"/>
    <property type="match status" value="1"/>
</dbReference>
<accession>A0A1G7AQW1</accession>
<dbReference type="EC" id="2.3.1.181" evidence="5 6"/>
<organism evidence="11 12">
    <name type="scientific">Paracidovorax valerianellae</name>
    <dbReference type="NCBI Taxonomy" id="187868"/>
    <lineage>
        <taxon>Bacteria</taxon>
        <taxon>Pseudomonadati</taxon>
        <taxon>Pseudomonadota</taxon>
        <taxon>Betaproteobacteria</taxon>
        <taxon>Burkholderiales</taxon>
        <taxon>Comamonadaceae</taxon>
        <taxon>Paracidovorax</taxon>
    </lineage>
</organism>
<protein>
    <recommendedName>
        <fullName evidence="5 6">Octanoyltransferase</fullName>
        <ecNumber evidence="5 6">2.3.1.181</ecNumber>
    </recommendedName>
    <alternativeName>
        <fullName evidence="5">Lipoate-protein ligase B</fullName>
    </alternativeName>
    <alternativeName>
        <fullName evidence="5">Lipoyl/octanoyl transferase</fullName>
    </alternativeName>
    <alternativeName>
        <fullName evidence="5">Octanoyl-[acyl-carrier-protein]-protein N-octanoyltransferase</fullName>
    </alternativeName>
</protein>
<keyword evidence="3 5" id="KW-0012">Acyltransferase</keyword>
<evidence type="ECO:0000259" key="10">
    <source>
        <dbReference type="PROSITE" id="PS51733"/>
    </source>
</evidence>
<proteinExistence type="inferred from homology"/>
<dbReference type="Pfam" id="PF21948">
    <property type="entry name" value="LplA-B_cat"/>
    <property type="match status" value="1"/>
</dbReference>
<dbReference type="EMBL" id="FMZC01000013">
    <property type="protein sequence ID" value="SDE17171.1"/>
    <property type="molecule type" value="Genomic_DNA"/>
</dbReference>
<gene>
    <name evidence="5" type="primary">lipB</name>
    <name evidence="11" type="ORF">SAMN05192589_11334</name>
</gene>
<evidence type="ECO:0000256" key="5">
    <source>
        <dbReference type="HAMAP-Rule" id="MF_00013"/>
    </source>
</evidence>
<dbReference type="GO" id="GO:0005737">
    <property type="term" value="C:cytoplasm"/>
    <property type="evidence" value="ECO:0007669"/>
    <property type="project" value="UniProtKB-SubCell"/>
</dbReference>
<dbReference type="HAMAP" id="MF_00013">
    <property type="entry name" value="LipB"/>
    <property type="match status" value="1"/>
</dbReference>
<dbReference type="AlphaFoldDB" id="A0A1G7AQW1"/>
<evidence type="ECO:0000256" key="9">
    <source>
        <dbReference type="PIRSR" id="PIRSR016262-3"/>
    </source>
</evidence>
<dbReference type="OrthoDB" id="9787061at2"/>
<dbReference type="InterPro" id="IPR045864">
    <property type="entry name" value="aa-tRNA-synth_II/BPL/LPL"/>
</dbReference>
<comment type="function">
    <text evidence="4 5 6">Catalyzes the transfer of endogenously produced octanoic acid from octanoyl-acyl-carrier-protein onto the lipoyl domains of lipoate-dependent enzymes. Lipoyl-ACP can also act as a substrate although octanoyl-ACP is likely to be the physiological substrate.</text>
</comment>
<dbReference type="CDD" id="cd16444">
    <property type="entry name" value="LipB"/>
    <property type="match status" value="1"/>
</dbReference>
<dbReference type="RefSeq" id="WP_092745135.1">
    <property type="nucleotide sequence ID" value="NZ_FMZC01000013.1"/>
</dbReference>
<keyword evidence="5" id="KW-0963">Cytoplasm</keyword>
<feature type="domain" description="BPL/LPL catalytic" evidence="10">
    <location>
        <begin position="27"/>
        <end position="232"/>
    </location>
</feature>
<dbReference type="InterPro" id="IPR020605">
    <property type="entry name" value="Octanoyltransferase_CS"/>
</dbReference>
<dbReference type="GO" id="GO:0009249">
    <property type="term" value="P:protein lipoylation"/>
    <property type="evidence" value="ECO:0007669"/>
    <property type="project" value="InterPro"/>
</dbReference>
<dbReference type="PROSITE" id="PS01313">
    <property type="entry name" value="LIPB"/>
    <property type="match status" value="1"/>
</dbReference>
<dbReference type="InterPro" id="IPR004143">
    <property type="entry name" value="BPL_LPL_catalytic"/>
</dbReference>
<feature type="binding site" evidence="5 8">
    <location>
        <begin position="66"/>
        <end position="73"/>
    </location>
    <ligand>
        <name>substrate</name>
    </ligand>
</feature>
<dbReference type="STRING" id="187868.SAMN05192589_11334"/>
<feature type="binding site" evidence="5 8">
    <location>
        <begin position="178"/>
        <end position="180"/>
    </location>
    <ligand>
        <name>substrate</name>
    </ligand>
</feature>
<dbReference type="Gene3D" id="3.30.930.10">
    <property type="entry name" value="Bira Bifunctional Protein, Domain 2"/>
    <property type="match status" value="1"/>
</dbReference>
<evidence type="ECO:0000256" key="8">
    <source>
        <dbReference type="PIRSR" id="PIRSR016262-2"/>
    </source>
</evidence>
<comment type="catalytic activity">
    <reaction evidence="5 6">
        <text>octanoyl-[ACP] + L-lysyl-[protein] = N(6)-octanoyl-L-lysyl-[protein] + holo-[ACP] + H(+)</text>
        <dbReference type="Rhea" id="RHEA:17665"/>
        <dbReference type="Rhea" id="RHEA-COMP:9636"/>
        <dbReference type="Rhea" id="RHEA-COMP:9685"/>
        <dbReference type="Rhea" id="RHEA-COMP:9752"/>
        <dbReference type="Rhea" id="RHEA-COMP:9928"/>
        <dbReference type="ChEBI" id="CHEBI:15378"/>
        <dbReference type="ChEBI" id="CHEBI:29969"/>
        <dbReference type="ChEBI" id="CHEBI:64479"/>
        <dbReference type="ChEBI" id="CHEBI:78463"/>
        <dbReference type="ChEBI" id="CHEBI:78809"/>
        <dbReference type="EC" id="2.3.1.181"/>
    </reaction>
</comment>